<dbReference type="GO" id="GO:0102208">
    <property type="term" value="F:2-polyprenyl-6-hydroxyphenol methylase activity"/>
    <property type="evidence" value="ECO:0007669"/>
    <property type="project" value="UniProtKB-EC"/>
</dbReference>
<sequence length="314" mass="33691">MSLAPGPVPPIDPLAPALPGERGVYRDGLVEVRAVGPQRPRRALRTVRTTHFDLAVRGDLVHLEHVLAPAEVDDDLAGLLAAELFGPGWLRGADLFERLFTGIVLSGEADPLTAWEGFYRATMARVEEEVARDSAVAAGGSGHGTIEEYAPVYERATSLVVGHDVLELGSCFGFLSLRLARAGWRVTASDVSSGTVALLDRVATRLAVPLTTVVADAAHYPGPDRGADTVLALHLLEHLEPDHGDRVVAEALRLARHRVVVAVPLEDEADETWGHVRTVGVADLVTWGEAAVRDGRARAYAVDEHHGGWLVLDR</sequence>
<reference evidence="2 3" key="1">
    <citation type="submission" date="2021-05" db="EMBL/GenBank/DDBJ databases">
        <title>Complete genome of Nocardioides aquaticus KCTC 9944T isolated from meromictic and hypersaline Ekho Lake, Antarctica.</title>
        <authorList>
            <person name="Hwang K."/>
            <person name="Kim K.M."/>
            <person name="Choe H."/>
        </authorList>
    </citation>
    <scope>NUCLEOTIDE SEQUENCE [LARGE SCALE GENOMIC DNA]</scope>
    <source>
        <strain evidence="2 3">KCTC 9944</strain>
    </source>
</reference>
<keyword evidence="3" id="KW-1185">Reference proteome</keyword>
<organism evidence="2 3">
    <name type="scientific">Nocardioides aquaticus</name>
    <dbReference type="NCBI Taxonomy" id="160826"/>
    <lineage>
        <taxon>Bacteria</taxon>
        <taxon>Bacillati</taxon>
        <taxon>Actinomycetota</taxon>
        <taxon>Actinomycetes</taxon>
        <taxon>Propionibacteriales</taxon>
        <taxon>Nocardioidaceae</taxon>
        <taxon>Nocardioides</taxon>
    </lineage>
</organism>
<name>A0ABX8EHK6_9ACTN</name>
<dbReference type="EMBL" id="CP075371">
    <property type="protein sequence ID" value="QVT78593.1"/>
    <property type="molecule type" value="Genomic_DNA"/>
</dbReference>
<dbReference type="Proteomes" id="UP000679307">
    <property type="component" value="Chromosome"/>
</dbReference>
<dbReference type="InterPro" id="IPR029063">
    <property type="entry name" value="SAM-dependent_MTases_sf"/>
</dbReference>
<gene>
    <name evidence="2" type="primary">ubiG_1</name>
    <name evidence="2" type="ORF">ENKNEFLB_00971</name>
</gene>
<evidence type="ECO:0000313" key="3">
    <source>
        <dbReference type="Proteomes" id="UP000679307"/>
    </source>
</evidence>
<dbReference type="Pfam" id="PF13649">
    <property type="entry name" value="Methyltransf_25"/>
    <property type="match status" value="1"/>
</dbReference>
<accession>A0ABX8EHK6</accession>
<protein>
    <submittedName>
        <fullName evidence="2">Ubiquinone biosynthesis O-methyltransferase</fullName>
        <ecNumber evidence="2">2.1.1.222</ecNumber>
    </submittedName>
</protein>
<dbReference type="Gene3D" id="3.40.50.150">
    <property type="entry name" value="Vaccinia Virus protein VP39"/>
    <property type="match status" value="1"/>
</dbReference>
<dbReference type="SUPFAM" id="SSF53335">
    <property type="entry name" value="S-adenosyl-L-methionine-dependent methyltransferases"/>
    <property type="match status" value="1"/>
</dbReference>
<evidence type="ECO:0000259" key="1">
    <source>
        <dbReference type="Pfam" id="PF13649"/>
    </source>
</evidence>
<keyword evidence="2" id="KW-0830">Ubiquinone</keyword>
<dbReference type="NCBIfam" id="NF041255">
    <property type="entry name" value="mycofact_MftM"/>
    <property type="match status" value="1"/>
</dbReference>
<proteinExistence type="predicted"/>
<dbReference type="EC" id="2.1.1.222" evidence="2"/>
<dbReference type="InterPro" id="IPR041698">
    <property type="entry name" value="Methyltransf_25"/>
</dbReference>
<evidence type="ECO:0000313" key="2">
    <source>
        <dbReference type="EMBL" id="QVT78593.1"/>
    </source>
</evidence>
<dbReference type="CDD" id="cd02440">
    <property type="entry name" value="AdoMet_MTases"/>
    <property type="match status" value="1"/>
</dbReference>
<keyword evidence="2" id="KW-0489">Methyltransferase</keyword>
<dbReference type="RefSeq" id="WP_214058161.1">
    <property type="nucleotide sequence ID" value="NZ_BAAAHS010000047.1"/>
</dbReference>
<dbReference type="GO" id="GO:0032259">
    <property type="term" value="P:methylation"/>
    <property type="evidence" value="ECO:0007669"/>
    <property type="project" value="UniProtKB-KW"/>
</dbReference>
<keyword evidence="2" id="KW-0808">Transferase</keyword>
<feature type="domain" description="Methyltransferase" evidence="1">
    <location>
        <begin position="165"/>
        <end position="256"/>
    </location>
</feature>